<protein>
    <submittedName>
        <fullName evidence="1">Uncharacterized protein</fullName>
    </submittedName>
</protein>
<evidence type="ECO:0000313" key="4">
    <source>
        <dbReference type="EMBL" id="SXG18987.1"/>
    </source>
</evidence>
<dbReference type="EMBL" id="UKAW01000024">
    <property type="protein sequence ID" value="SXG18987.1"/>
    <property type="molecule type" value="Genomic_DNA"/>
</dbReference>
<evidence type="ECO:0000313" key="5">
    <source>
        <dbReference type="EMBL" id="VGD43812.1"/>
    </source>
</evidence>
<dbReference type="EMBL" id="UJHH01000033">
    <property type="protein sequence ID" value="SWF77097.1"/>
    <property type="molecule type" value="Genomic_DNA"/>
</dbReference>
<evidence type="ECO:0000313" key="7">
    <source>
        <dbReference type="Proteomes" id="UP000257587"/>
    </source>
</evidence>
<proteinExistence type="predicted"/>
<dbReference type="EMBL" id="CAAGWG010000039">
    <property type="protein sequence ID" value="VGD43812.1"/>
    <property type="molecule type" value="Genomic_DNA"/>
</dbReference>
<dbReference type="EMBL" id="UIUC01000028">
    <property type="protein sequence ID" value="SVN66792.1"/>
    <property type="molecule type" value="Genomic_DNA"/>
</dbReference>
<dbReference type="KEGG" id="kpx:PMK1_a00072"/>
<evidence type="ECO:0000313" key="1">
    <source>
        <dbReference type="EMBL" id="STV75328.1"/>
    </source>
</evidence>
<dbReference type="EMBL" id="UGKT01000003">
    <property type="protein sequence ID" value="STV75328.1"/>
    <property type="molecule type" value="Genomic_DNA"/>
</dbReference>
<dbReference type="Proteomes" id="UP000255518">
    <property type="component" value="Unassembled WGS sequence"/>
</dbReference>
<evidence type="ECO:0000313" key="10">
    <source>
        <dbReference type="Proteomes" id="UP000294876"/>
    </source>
</evidence>
<dbReference type="Proteomes" id="UP000257587">
    <property type="component" value="Unassembled WGS sequence"/>
</dbReference>
<reference evidence="1 6" key="1">
    <citation type="submission" date="2018-06" db="EMBL/GenBank/DDBJ databases">
        <authorList>
            <consortium name="Pathogen Informatics"/>
            <person name="Doyle S."/>
        </authorList>
    </citation>
    <scope>NUCLEOTIDE SEQUENCE [LARGE SCALE GENOMIC DNA]</scope>
    <source>
        <strain evidence="1 6">NCTC13443</strain>
    </source>
</reference>
<evidence type="ECO:0000313" key="6">
    <source>
        <dbReference type="Proteomes" id="UP000255518"/>
    </source>
</evidence>
<evidence type="ECO:0000313" key="2">
    <source>
        <dbReference type="EMBL" id="SVN66792.1"/>
    </source>
</evidence>
<dbReference type="AlphaFoldDB" id="A0A0E1GZP0"/>
<sequence length="45" mass="5289">MTSMPVMRGYTNKLLFPFFMVVFLQSGMLWLVFRSDTPSFIFFAS</sequence>
<evidence type="ECO:0000313" key="8">
    <source>
        <dbReference type="Proteomes" id="UP000258905"/>
    </source>
</evidence>
<dbReference type="Proteomes" id="UP000259364">
    <property type="component" value="Unassembled WGS sequence"/>
</dbReference>
<evidence type="ECO:0000313" key="9">
    <source>
        <dbReference type="Proteomes" id="UP000259364"/>
    </source>
</evidence>
<reference evidence="7 8" key="2">
    <citation type="submission" date="2018-08" db="EMBL/GenBank/DDBJ databases">
        <authorList>
            <consortium name="Pathogen Informatics"/>
        </authorList>
    </citation>
    <scope>NUCLEOTIDE SEQUENCE [LARGE SCALE GENOMIC DNA]</scope>
    <source>
        <strain evidence="5 10">5012STDY7312589</strain>
        <strain evidence="4 7">EuSCAPE_AT002</strain>
        <strain evidence="2 8">EuSCAPE_GR003</strain>
        <strain evidence="3 9">EuSCAPE_UK014</strain>
    </source>
</reference>
<evidence type="ECO:0000313" key="3">
    <source>
        <dbReference type="EMBL" id="SWF77097.1"/>
    </source>
</evidence>
<accession>A0A0E1GZP0</accession>
<dbReference type="Proteomes" id="UP000258905">
    <property type="component" value="Unassembled WGS sequence"/>
</dbReference>
<dbReference type="Proteomes" id="UP000294876">
    <property type="component" value="Unassembled WGS sequence"/>
</dbReference>
<name>A0A0E1GZP0_KLEPN</name>
<gene>
    <name evidence="1" type="ORF">NCTC13443_07167</name>
    <name evidence="5" type="ORF">SAMEA104567804_05215</name>
    <name evidence="4" type="ORF">SAMEA3499874_04895</name>
    <name evidence="2" type="ORF">SAMEA3649591_04848</name>
    <name evidence="3" type="ORF">SAMEA3720909_04926</name>
</gene>
<organism evidence="1 6">
    <name type="scientific">Klebsiella pneumoniae</name>
    <dbReference type="NCBI Taxonomy" id="573"/>
    <lineage>
        <taxon>Bacteria</taxon>
        <taxon>Pseudomonadati</taxon>
        <taxon>Pseudomonadota</taxon>
        <taxon>Gammaproteobacteria</taxon>
        <taxon>Enterobacterales</taxon>
        <taxon>Enterobacteriaceae</taxon>
        <taxon>Klebsiella/Raoultella group</taxon>
        <taxon>Klebsiella</taxon>
        <taxon>Klebsiella pneumoniae complex</taxon>
    </lineage>
</organism>